<dbReference type="PANTHER" id="PTHR40037">
    <property type="entry name" value="PHOSPHOESTERASE YJCG-RELATED"/>
    <property type="match status" value="1"/>
</dbReference>
<dbReference type="GO" id="GO:0016874">
    <property type="term" value="F:ligase activity"/>
    <property type="evidence" value="ECO:0007669"/>
    <property type="project" value="UniProtKB-KW"/>
</dbReference>
<dbReference type="AlphaFoldDB" id="A0ABD4T747"/>
<dbReference type="SUPFAM" id="SSF55144">
    <property type="entry name" value="LigT-like"/>
    <property type="match status" value="1"/>
</dbReference>
<accession>A0ABD4T747</accession>
<gene>
    <name evidence="1" type="ORF">QQ91_0015945</name>
</gene>
<evidence type="ECO:0000313" key="1">
    <source>
        <dbReference type="EMBL" id="MCM1984315.1"/>
    </source>
</evidence>
<proteinExistence type="predicted"/>
<dbReference type="RefSeq" id="WP_166276096.1">
    <property type="nucleotide sequence ID" value="NZ_JTHE03000091.1"/>
</dbReference>
<keyword evidence="2" id="KW-1185">Reference proteome</keyword>
<dbReference type="PANTHER" id="PTHR40037:SF1">
    <property type="entry name" value="PHOSPHOESTERASE SAOUHSC_00951-RELATED"/>
    <property type="match status" value="1"/>
</dbReference>
<protein>
    <submittedName>
        <fullName evidence="1">2'-5' RNA ligase family protein</fullName>
    </submittedName>
</protein>
<reference evidence="1 2" key="1">
    <citation type="journal article" date="2015" name="Genome Announc.">
        <title>Draft Genome Sequence of Filamentous Marine Cyanobacterium Lyngbya confervoides Strain BDU141951.</title>
        <authorList>
            <person name="Chandrababunaidu M.M."/>
            <person name="Sen D."/>
            <person name="Tripathy S."/>
        </authorList>
    </citation>
    <scope>NUCLEOTIDE SEQUENCE [LARGE SCALE GENOMIC DNA]</scope>
    <source>
        <strain evidence="1 2">BDU141951</strain>
    </source>
</reference>
<dbReference type="InterPro" id="IPR050580">
    <property type="entry name" value="2H_phosphoesterase_YjcG-like"/>
</dbReference>
<dbReference type="Proteomes" id="UP000031561">
    <property type="component" value="Unassembled WGS sequence"/>
</dbReference>
<sequence>MNPTSQDLQLYFLALLPPGDLQAEITAIKQEFAHCYHARHALKSPPHLTLFPPFRWSLAQQTQFNCLEQFTQQQSCIPIDLDGFGAFAPRVIYIRPQPTPDLLALHAALQRFLKEHLGLVDSLNQKRGFHPHITVAHRDLSRPAFHQAWPSFQGRSLHRQFTATAITLLRHQGHRWEEVNEWSFQSS</sequence>
<name>A0ABD4T747_9CYAN</name>
<dbReference type="Pfam" id="PF13563">
    <property type="entry name" value="2_5_RNA_ligase2"/>
    <property type="match status" value="1"/>
</dbReference>
<dbReference type="InterPro" id="IPR009097">
    <property type="entry name" value="Cyclic_Pdiesterase"/>
</dbReference>
<dbReference type="Gene3D" id="3.90.1140.10">
    <property type="entry name" value="Cyclic phosphodiesterase"/>
    <property type="match status" value="1"/>
</dbReference>
<evidence type="ECO:0000313" key="2">
    <source>
        <dbReference type="Proteomes" id="UP000031561"/>
    </source>
</evidence>
<organism evidence="1 2">
    <name type="scientific">Lyngbya confervoides BDU141951</name>
    <dbReference type="NCBI Taxonomy" id="1574623"/>
    <lineage>
        <taxon>Bacteria</taxon>
        <taxon>Bacillati</taxon>
        <taxon>Cyanobacteriota</taxon>
        <taxon>Cyanophyceae</taxon>
        <taxon>Oscillatoriophycideae</taxon>
        <taxon>Oscillatoriales</taxon>
        <taxon>Microcoleaceae</taxon>
        <taxon>Lyngbya</taxon>
    </lineage>
</organism>
<comment type="caution">
    <text evidence="1">The sequence shown here is derived from an EMBL/GenBank/DDBJ whole genome shotgun (WGS) entry which is preliminary data.</text>
</comment>
<dbReference type="EMBL" id="JTHE03000091">
    <property type="protein sequence ID" value="MCM1984315.1"/>
    <property type="molecule type" value="Genomic_DNA"/>
</dbReference>
<keyword evidence="1" id="KW-0436">Ligase</keyword>